<feature type="non-terminal residue" evidence="1">
    <location>
        <position position="1"/>
    </location>
</feature>
<accession>A0A699X3H0</accession>
<protein>
    <submittedName>
        <fullName evidence="1">Uncharacterized protein</fullName>
    </submittedName>
</protein>
<name>A0A699X3H0_TANCI</name>
<proteinExistence type="predicted"/>
<sequence length="101" mass="10594">VQPDEGRPVGRAVLHGVAEEVEQDAVEVGGHHRHGQGGGDIYLHCDVVLPNEDAEYFQGIVDFGAQSADSLGLVDIAVDCYNVVEVHNGIGQLLGAGGQHL</sequence>
<gene>
    <name evidence="1" type="ORF">Tci_925582</name>
</gene>
<comment type="caution">
    <text evidence="1">The sequence shown here is derived from an EMBL/GenBank/DDBJ whole genome shotgun (WGS) entry which is preliminary data.</text>
</comment>
<reference evidence="1" key="1">
    <citation type="journal article" date="2019" name="Sci. Rep.">
        <title>Draft genome of Tanacetum cinerariifolium, the natural source of mosquito coil.</title>
        <authorList>
            <person name="Yamashiro T."/>
            <person name="Shiraishi A."/>
            <person name="Satake H."/>
            <person name="Nakayama K."/>
        </authorList>
    </citation>
    <scope>NUCLEOTIDE SEQUENCE</scope>
</reference>
<organism evidence="1">
    <name type="scientific">Tanacetum cinerariifolium</name>
    <name type="common">Dalmatian daisy</name>
    <name type="synonym">Chrysanthemum cinerariifolium</name>
    <dbReference type="NCBI Taxonomy" id="118510"/>
    <lineage>
        <taxon>Eukaryota</taxon>
        <taxon>Viridiplantae</taxon>
        <taxon>Streptophyta</taxon>
        <taxon>Embryophyta</taxon>
        <taxon>Tracheophyta</taxon>
        <taxon>Spermatophyta</taxon>
        <taxon>Magnoliopsida</taxon>
        <taxon>eudicotyledons</taxon>
        <taxon>Gunneridae</taxon>
        <taxon>Pentapetalae</taxon>
        <taxon>asterids</taxon>
        <taxon>campanulids</taxon>
        <taxon>Asterales</taxon>
        <taxon>Asteraceae</taxon>
        <taxon>Asteroideae</taxon>
        <taxon>Anthemideae</taxon>
        <taxon>Anthemidinae</taxon>
        <taxon>Tanacetum</taxon>
    </lineage>
</organism>
<dbReference type="EMBL" id="BKCJ011796525">
    <property type="protein sequence ID" value="GFD53613.1"/>
    <property type="molecule type" value="Genomic_DNA"/>
</dbReference>
<feature type="non-terminal residue" evidence="1">
    <location>
        <position position="101"/>
    </location>
</feature>
<evidence type="ECO:0000313" key="1">
    <source>
        <dbReference type="EMBL" id="GFD53613.1"/>
    </source>
</evidence>
<dbReference type="AlphaFoldDB" id="A0A699X3H0"/>